<keyword evidence="2" id="KW-0812">Transmembrane</keyword>
<feature type="compositionally biased region" description="Gly residues" evidence="1">
    <location>
        <begin position="374"/>
        <end position="383"/>
    </location>
</feature>
<accession>A0A8T4GRV3</accession>
<feature type="compositionally biased region" description="Polar residues" evidence="1">
    <location>
        <begin position="388"/>
        <end position="397"/>
    </location>
</feature>
<organism evidence="3 4">
    <name type="scientific">Halolamina salifodinae</name>
    <dbReference type="NCBI Taxonomy" id="1202767"/>
    <lineage>
        <taxon>Archaea</taxon>
        <taxon>Methanobacteriati</taxon>
        <taxon>Methanobacteriota</taxon>
        <taxon>Stenosarchaea group</taxon>
        <taxon>Halobacteria</taxon>
        <taxon>Halobacteriales</taxon>
        <taxon>Haloferacaceae</taxon>
    </lineage>
</organism>
<evidence type="ECO:0000256" key="2">
    <source>
        <dbReference type="SAM" id="Phobius"/>
    </source>
</evidence>
<keyword evidence="2" id="KW-0472">Membrane</keyword>
<feature type="region of interest" description="Disordered" evidence="1">
    <location>
        <begin position="315"/>
        <end position="350"/>
    </location>
</feature>
<evidence type="ECO:0000256" key="1">
    <source>
        <dbReference type="SAM" id="MobiDB-lite"/>
    </source>
</evidence>
<dbReference type="InterPro" id="IPR013783">
    <property type="entry name" value="Ig-like_fold"/>
</dbReference>
<dbReference type="Proteomes" id="UP000823736">
    <property type="component" value="Unassembled WGS sequence"/>
</dbReference>
<dbReference type="OrthoDB" id="121941at2157"/>
<dbReference type="AlphaFoldDB" id="A0A8T4GRV3"/>
<dbReference type="EMBL" id="JAGGLC010000001">
    <property type="protein sequence ID" value="MBP1985757.1"/>
    <property type="molecule type" value="Genomic_DNA"/>
</dbReference>
<feature type="region of interest" description="Disordered" evidence="1">
    <location>
        <begin position="371"/>
        <end position="397"/>
    </location>
</feature>
<sequence>MDFWGDDRGQSIQVGAILLFAFLIIAMATYQAQVVPSSNTAVEFEHTQQVEREFIDLRSSVLTAARTGNPQSTVLTLGMRYPQRTFFVNPPPAAGAVSTSSDRTLRIENASVSGGGNVEAFWNTRSLSFNTQSIRYVPRYNGYDNPPELMYENSMVVAEFDQAVLARAGQTVVENDELSLTLIDGNLSETGVGSRSIDTQVLSQNTRSVNVESTGGPIVLILPTTVDGAEKRATLAQEWEREIETDANVTALDNESAIRIELTDTDVSLRLAQIGVGTDTAQTDEAGGYITVVGDTTVAPGEKFTVEVRDRFNNPVSDAEVTPDSGLSPTRTGENGRVTFSLDEPSGNSETVELSVNDGNETWETVNVTVSQSAGGGDGGAGSGSVSNYSEGSTNDTFSSANGRWVGITCTDQLLLSDGQPASRPNGNKLQGDVIRLSASLNDSTGESYTMDIKLARASDGSWNKKKVVIYDGNGNNVNAELTVAAAARIYESGETDILELSTYKDPDTGSGSFSDYIKRIRALDDDSPVDWQTSRMTGRVDVALECDPPPSSGVSTVDGTTPSGESSALQFDIQVPSGTTETVTDIKITTPGNRNSDVQSANKLKRGSGKEVVLTVSDTSGVNQSGDLNTKVKLDGTKYALDTDATFSDGAVLSVDMGDIDGGKTQWTYDLVDSQSKADVVVTFYFQDGTQFKAYLKVTNVSS</sequence>
<protein>
    <recommendedName>
        <fullName evidence="5">Big-1 domain-containing protein</fullName>
    </recommendedName>
</protein>
<keyword evidence="4" id="KW-1185">Reference proteome</keyword>
<comment type="caution">
    <text evidence="3">The sequence shown here is derived from an EMBL/GenBank/DDBJ whole genome shotgun (WGS) entry which is preliminary data.</text>
</comment>
<gene>
    <name evidence="3" type="ORF">J2753_000230</name>
</gene>
<dbReference type="RefSeq" id="WP_209489633.1">
    <property type="nucleotide sequence ID" value="NZ_JAGGLC010000001.1"/>
</dbReference>
<keyword evidence="2" id="KW-1133">Transmembrane helix</keyword>
<name>A0A8T4GRV3_9EURY</name>
<evidence type="ECO:0000313" key="4">
    <source>
        <dbReference type="Proteomes" id="UP000823736"/>
    </source>
</evidence>
<evidence type="ECO:0000313" key="3">
    <source>
        <dbReference type="EMBL" id="MBP1985757.1"/>
    </source>
</evidence>
<feature type="transmembrane region" description="Helical" evidence="2">
    <location>
        <begin position="12"/>
        <end position="30"/>
    </location>
</feature>
<reference evidence="3" key="1">
    <citation type="submission" date="2021-03" db="EMBL/GenBank/DDBJ databases">
        <title>Genomic Encyclopedia of Type Strains, Phase IV (KMG-IV): sequencing the most valuable type-strain genomes for metagenomic binning, comparative biology and taxonomic classification.</title>
        <authorList>
            <person name="Goeker M."/>
        </authorList>
    </citation>
    <scope>NUCLEOTIDE SEQUENCE</scope>
    <source>
        <strain evidence="3">DSM 26232</strain>
    </source>
</reference>
<evidence type="ECO:0008006" key="5">
    <source>
        <dbReference type="Google" id="ProtNLM"/>
    </source>
</evidence>
<proteinExistence type="predicted"/>
<dbReference type="Gene3D" id="2.60.40.10">
    <property type="entry name" value="Immunoglobulins"/>
    <property type="match status" value="1"/>
</dbReference>